<dbReference type="PANTHER" id="PTHR47786">
    <property type="entry name" value="ALPHA-1,4-GLUCAN:MALTOSE-1-PHOSPHATE MALTOSYLTRANSFERASE"/>
    <property type="match status" value="1"/>
</dbReference>
<proteinExistence type="predicted"/>
<gene>
    <name evidence="2" type="ORF">B2A_07389</name>
</gene>
<reference evidence="2" key="1">
    <citation type="submission" date="2013-08" db="EMBL/GenBank/DDBJ databases">
        <authorList>
            <person name="Mendez C."/>
            <person name="Richter M."/>
            <person name="Ferrer M."/>
            <person name="Sanchez J."/>
        </authorList>
    </citation>
    <scope>NUCLEOTIDE SEQUENCE</scope>
</reference>
<dbReference type="AlphaFoldDB" id="T0ZZY8"/>
<feature type="domain" description="Glycosyl hydrolase family 13 catalytic" evidence="1">
    <location>
        <begin position="17"/>
        <end position="135"/>
    </location>
</feature>
<name>T0ZZY8_9ZZZZ</name>
<evidence type="ECO:0000259" key="1">
    <source>
        <dbReference type="Pfam" id="PF00128"/>
    </source>
</evidence>
<accession>T0ZZY8</accession>
<comment type="caution">
    <text evidence="2">The sequence shown here is derived from an EMBL/GenBank/DDBJ whole genome shotgun (WGS) entry which is preliminary data.</text>
</comment>
<dbReference type="Gene3D" id="3.20.20.80">
    <property type="entry name" value="Glycosidases"/>
    <property type="match status" value="1"/>
</dbReference>
<sequence length="242" mass="27562">MISVDPRIAGFASWYEIFPRSQGSDPARPGTFKGCIERLPDIKEMGFNVLYLTPIFPIGETNRVGRSGSKVAEPGDPGSTWAIGNHIGGHKTINPDLGSMEDFASLLDAARSAGIEVALDMAFQCSPDHPYVREHPEWFNHRPDGSIRYAENLPKKYFDIYPINFDQPDPLPLWRELRSVFQFWIQHGIKIFRVDNPHTKPLDFWNWCLSSLKRKYPDTVFLAEAFTRPKLMYGLSKAGFNE</sequence>
<organism evidence="2">
    <name type="scientific">mine drainage metagenome</name>
    <dbReference type="NCBI Taxonomy" id="410659"/>
    <lineage>
        <taxon>unclassified sequences</taxon>
        <taxon>metagenomes</taxon>
        <taxon>ecological metagenomes</taxon>
    </lineage>
</organism>
<dbReference type="InterPro" id="IPR006047">
    <property type="entry name" value="GH13_cat_dom"/>
</dbReference>
<feature type="non-terminal residue" evidence="2">
    <location>
        <position position="242"/>
    </location>
</feature>
<protein>
    <submittedName>
        <fullName evidence="2">Alpha-amylase family protein</fullName>
    </submittedName>
</protein>
<dbReference type="PANTHER" id="PTHR47786:SF2">
    <property type="entry name" value="GLYCOSYL HYDROLASE FAMILY 13 CATALYTIC DOMAIN-CONTAINING PROTEIN"/>
    <property type="match status" value="1"/>
</dbReference>
<dbReference type="SUPFAM" id="SSF51445">
    <property type="entry name" value="(Trans)glycosidases"/>
    <property type="match status" value="1"/>
</dbReference>
<dbReference type="Pfam" id="PF00128">
    <property type="entry name" value="Alpha-amylase"/>
    <property type="match status" value="1"/>
</dbReference>
<dbReference type="GO" id="GO:0005975">
    <property type="term" value="P:carbohydrate metabolic process"/>
    <property type="evidence" value="ECO:0007669"/>
    <property type="project" value="InterPro"/>
</dbReference>
<evidence type="ECO:0000313" key="2">
    <source>
        <dbReference type="EMBL" id="EQD50202.1"/>
    </source>
</evidence>
<dbReference type="InterPro" id="IPR017853">
    <property type="entry name" value="GH"/>
</dbReference>
<reference evidence="2" key="2">
    <citation type="journal article" date="2014" name="ISME J.">
        <title>Microbial stratification in low pH oxic and suboxic macroscopic growths along an acid mine drainage.</title>
        <authorList>
            <person name="Mendez-Garcia C."/>
            <person name="Mesa V."/>
            <person name="Sprenger R.R."/>
            <person name="Richter M."/>
            <person name="Diez M.S."/>
            <person name="Solano J."/>
            <person name="Bargiela R."/>
            <person name="Golyshina O.V."/>
            <person name="Manteca A."/>
            <person name="Ramos J.L."/>
            <person name="Gallego J.R."/>
            <person name="Llorente I."/>
            <person name="Martins Dos Santos V.A."/>
            <person name="Jensen O.N."/>
            <person name="Pelaez A.I."/>
            <person name="Sanchez J."/>
            <person name="Ferrer M."/>
        </authorList>
    </citation>
    <scope>NUCLEOTIDE SEQUENCE</scope>
</reference>
<dbReference type="EMBL" id="AUZZ01005287">
    <property type="protein sequence ID" value="EQD50202.1"/>
    <property type="molecule type" value="Genomic_DNA"/>
</dbReference>